<accession>A0A261G3Z8</accession>
<sequence length="54" mass="6145">MLIVQYKHALTAGISTISSYPHFIIDIVDNLVNNTPVMWITRAQQPHSTFPVKH</sequence>
<evidence type="ECO:0000313" key="1">
    <source>
        <dbReference type="EMBL" id="OZG66142.1"/>
    </source>
</evidence>
<organism evidence="1 2">
    <name type="scientific">Bifidobacterium hapali</name>
    <dbReference type="NCBI Taxonomy" id="1630172"/>
    <lineage>
        <taxon>Bacteria</taxon>
        <taxon>Bacillati</taxon>
        <taxon>Actinomycetota</taxon>
        <taxon>Actinomycetes</taxon>
        <taxon>Bifidobacteriales</taxon>
        <taxon>Bifidobacteriaceae</taxon>
        <taxon>Bifidobacterium</taxon>
    </lineage>
</organism>
<dbReference type="EMBL" id="MWWY01000008">
    <property type="protein sequence ID" value="OZG66142.1"/>
    <property type="molecule type" value="Genomic_DNA"/>
</dbReference>
<reference evidence="1 2" key="1">
    <citation type="journal article" date="2017" name="BMC Genomics">
        <title>Comparative genomic and phylogenomic analyses of the Bifidobacteriaceae family.</title>
        <authorList>
            <person name="Lugli G.A."/>
            <person name="Milani C."/>
            <person name="Turroni F."/>
            <person name="Duranti S."/>
            <person name="Mancabelli L."/>
            <person name="Mangifesta M."/>
            <person name="Ferrario C."/>
            <person name="Modesto M."/>
            <person name="Mattarelli P."/>
            <person name="Jiri K."/>
            <person name="van Sinderen D."/>
            <person name="Ventura M."/>
        </authorList>
    </citation>
    <scope>NUCLEOTIDE SEQUENCE [LARGE SCALE GENOMIC DNA]</scope>
    <source>
        <strain evidence="1 2">DSM 100202</strain>
    </source>
</reference>
<dbReference type="Proteomes" id="UP000216074">
    <property type="component" value="Unassembled WGS sequence"/>
</dbReference>
<gene>
    <name evidence="1" type="ORF">BHAP_0462</name>
</gene>
<name>A0A261G3Z8_9BIFI</name>
<evidence type="ECO:0000313" key="2">
    <source>
        <dbReference type="Proteomes" id="UP000216074"/>
    </source>
</evidence>
<protein>
    <submittedName>
        <fullName evidence="1">Uncharacterized protein</fullName>
    </submittedName>
</protein>
<proteinExistence type="predicted"/>
<keyword evidence="2" id="KW-1185">Reference proteome</keyword>
<comment type="caution">
    <text evidence="1">The sequence shown here is derived from an EMBL/GenBank/DDBJ whole genome shotgun (WGS) entry which is preliminary data.</text>
</comment>
<dbReference type="AlphaFoldDB" id="A0A261G3Z8"/>